<sequence length="62" mass="7156">MMWPFSKNVKEFNKTGTVRTATVCELRHTEVHCNDTCHDHQRGIEDVRRDLEVSLVRTAADA</sequence>
<feature type="non-terminal residue" evidence="1">
    <location>
        <position position="62"/>
    </location>
</feature>
<accession>A0A5J4TWI8</accession>
<evidence type="ECO:0000313" key="1">
    <source>
        <dbReference type="EMBL" id="KAA6362627.1"/>
    </source>
</evidence>
<proteinExistence type="predicted"/>
<protein>
    <submittedName>
        <fullName evidence="1">Uncharacterized protein</fullName>
    </submittedName>
</protein>
<evidence type="ECO:0000313" key="2">
    <source>
        <dbReference type="Proteomes" id="UP000324800"/>
    </source>
</evidence>
<comment type="caution">
    <text evidence="1">The sequence shown here is derived from an EMBL/GenBank/DDBJ whole genome shotgun (WGS) entry which is preliminary data.</text>
</comment>
<dbReference type="EMBL" id="SNRW01023934">
    <property type="protein sequence ID" value="KAA6362627.1"/>
    <property type="molecule type" value="Genomic_DNA"/>
</dbReference>
<gene>
    <name evidence="1" type="ORF">EZS28_041846</name>
</gene>
<reference evidence="1 2" key="1">
    <citation type="submission" date="2019-03" db="EMBL/GenBank/DDBJ databases">
        <title>Single cell metagenomics reveals metabolic interactions within the superorganism composed of flagellate Streblomastix strix and complex community of Bacteroidetes bacteria on its surface.</title>
        <authorList>
            <person name="Treitli S.C."/>
            <person name="Kolisko M."/>
            <person name="Husnik F."/>
            <person name="Keeling P."/>
            <person name="Hampl V."/>
        </authorList>
    </citation>
    <scope>NUCLEOTIDE SEQUENCE [LARGE SCALE GENOMIC DNA]</scope>
    <source>
        <strain evidence="1">ST1C</strain>
    </source>
</reference>
<dbReference type="AlphaFoldDB" id="A0A5J4TWI8"/>
<organism evidence="1 2">
    <name type="scientific">Streblomastix strix</name>
    <dbReference type="NCBI Taxonomy" id="222440"/>
    <lineage>
        <taxon>Eukaryota</taxon>
        <taxon>Metamonada</taxon>
        <taxon>Preaxostyla</taxon>
        <taxon>Oxymonadida</taxon>
        <taxon>Streblomastigidae</taxon>
        <taxon>Streblomastix</taxon>
    </lineage>
</organism>
<dbReference type="Proteomes" id="UP000324800">
    <property type="component" value="Unassembled WGS sequence"/>
</dbReference>
<name>A0A5J4TWI8_9EUKA</name>